<keyword evidence="3" id="KW-0813">Transport</keyword>
<organism evidence="12 13">
    <name type="scientific">Streptomyces hundungensis</name>
    <dbReference type="NCBI Taxonomy" id="1077946"/>
    <lineage>
        <taxon>Bacteria</taxon>
        <taxon>Bacillati</taxon>
        <taxon>Actinomycetota</taxon>
        <taxon>Actinomycetes</taxon>
        <taxon>Kitasatosporales</taxon>
        <taxon>Streptomycetaceae</taxon>
        <taxon>Streptomyces</taxon>
    </lineage>
</organism>
<dbReference type="InterPro" id="IPR011701">
    <property type="entry name" value="MFS"/>
</dbReference>
<name>A0A387HCM7_9ACTN</name>
<reference evidence="12 13" key="1">
    <citation type="submission" date="2018-10" db="EMBL/GenBank/DDBJ databases">
        <title>Relationship between Morphology and Antimicrobial Activity in Streptomyces.</title>
        <authorList>
            <person name="Kang H.J."/>
            <person name="Kim S.B."/>
        </authorList>
    </citation>
    <scope>NUCLEOTIDE SEQUENCE [LARGE SCALE GENOMIC DNA]</scope>
    <source>
        <strain evidence="12 13">BH38</strain>
    </source>
</reference>
<evidence type="ECO:0000256" key="3">
    <source>
        <dbReference type="ARBA" id="ARBA00022448"/>
    </source>
</evidence>
<evidence type="ECO:0000256" key="9">
    <source>
        <dbReference type="SAM" id="MobiDB-lite"/>
    </source>
</evidence>
<feature type="transmembrane region" description="Helical" evidence="10">
    <location>
        <begin position="249"/>
        <end position="267"/>
    </location>
</feature>
<evidence type="ECO:0000256" key="5">
    <source>
        <dbReference type="ARBA" id="ARBA00022692"/>
    </source>
</evidence>
<evidence type="ECO:0000256" key="1">
    <source>
        <dbReference type="ARBA" id="ARBA00004651"/>
    </source>
</evidence>
<evidence type="ECO:0000256" key="8">
    <source>
        <dbReference type="ARBA" id="ARBA00023136"/>
    </source>
</evidence>
<dbReference type="Proteomes" id="UP000271554">
    <property type="component" value="Chromosome"/>
</dbReference>
<dbReference type="InterPro" id="IPR005829">
    <property type="entry name" value="Sugar_transporter_CS"/>
</dbReference>
<keyword evidence="7 10" id="KW-1133">Transmembrane helix</keyword>
<comment type="similarity">
    <text evidence="2">Belongs to the major facilitator superfamily. Metabolite:H+ Symporter (MHS) family (TC 2.A.1.6) family.</text>
</comment>
<dbReference type="GO" id="GO:0015293">
    <property type="term" value="F:symporter activity"/>
    <property type="evidence" value="ECO:0007669"/>
    <property type="project" value="UniProtKB-KW"/>
</dbReference>
<feature type="transmembrane region" description="Helical" evidence="10">
    <location>
        <begin position="373"/>
        <end position="394"/>
    </location>
</feature>
<feature type="compositionally biased region" description="Basic and acidic residues" evidence="9">
    <location>
        <begin position="430"/>
        <end position="445"/>
    </location>
</feature>
<feature type="domain" description="Major facilitator superfamily (MFS) profile" evidence="11">
    <location>
        <begin position="23"/>
        <end position="430"/>
    </location>
</feature>
<keyword evidence="6" id="KW-0769">Symport</keyword>
<feature type="transmembrane region" description="Helical" evidence="10">
    <location>
        <begin position="117"/>
        <end position="137"/>
    </location>
</feature>
<dbReference type="Pfam" id="PF07690">
    <property type="entry name" value="MFS_1"/>
    <property type="match status" value="1"/>
</dbReference>
<dbReference type="Gene3D" id="1.20.1250.20">
    <property type="entry name" value="MFS general substrate transporter like domains"/>
    <property type="match status" value="2"/>
</dbReference>
<comment type="subcellular location">
    <subcellularLocation>
        <location evidence="1">Cell membrane</location>
        <topology evidence="1">Multi-pass membrane protein</topology>
    </subcellularLocation>
</comment>
<dbReference type="SUPFAM" id="SSF103473">
    <property type="entry name" value="MFS general substrate transporter"/>
    <property type="match status" value="1"/>
</dbReference>
<keyword evidence="8 10" id="KW-0472">Membrane</keyword>
<protein>
    <submittedName>
        <fullName evidence="12">Alpha-ketoglutarate permease</fullName>
    </submittedName>
</protein>
<evidence type="ECO:0000256" key="10">
    <source>
        <dbReference type="SAM" id="Phobius"/>
    </source>
</evidence>
<dbReference type="KEGG" id="shun:DWB77_00620"/>
<evidence type="ECO:0000259" key="11">
    <source>
        <dbReference type="PROSITE" id="PS50850"/>
    </source>
</evidence>
<dbReference type="InterPro" id="IPR036259">
    <property type="entry name" value="MFS_trans_sf"/>
</dbReference>
<dbReference type="PROSITE" id="PS00217">
    <property type="entry name" value="SUGAR_TRANSPORT_2"/>
    <property type="match status" value="1"/>
</dbReference>
<dbReference type="PANTHER" id="PTHR43528:SF1">
    <property type="entry name" value="ALPHA-KETOGLUTARATE PERMEASE"/>
    <property type="match status" value="1"/>
</dbReference>
<feature type="transmembrane region" description="Helical" evidence="10">
    <location>
        <begin position="319"/>
        <end position="336"/>
    </location>
</feature>
<feature type="region of interest" description="Disordered" evidence="9">
    <location>
        <begin position="702"/>
        <end position="747"/>
    </location>
</feature>
<feature type="compositionally biased region" description="Polar residues" evidence="9">
    <location>
        <begin position="537"/>
        <end position="549"/>
    </location>
</feature>
<dbReference type="AlphaFoldDB" id="A0A387HCM7"/>
<evidence type="ECO:0000256" key="6">
    <source>
        <dbReference type="ARBA" id="ARBA00022847"/>
    </source>
</evidence>
<feature type="compositionally biased region" description="Basic and acidic residues" evidence="9">
    <location>
        <begin position="634"/>
        <end position="647"/>
    </location>
</feature>
<feature type="region of interest" description="Disordered" evidence="9">
    <location>
        <begin position="632"/>
        <end position="675"/>
    </location>
</feature>
<feature type="transmembrane region" description="Helical" evidence="10">
    <location>
        <begin position="158"/>
        <end position="184"/>
    </location>
</feature>
<feature type="compositionally biased region" description="Basic and acidic residues" evidence="9">
    <location>
        <begin position="558"/>
        <end position="570"/>
    </location>
</feature>
<sequence>MRDPVPQGGATTSGDRRAPGRWALLAATVGSAVESFDWTLYALLVPYFSSQLVAPGAGGVLVAYGGFAVGFLARPLGSVLLGRWGDRKGRRVAMLVSMTVVAAGSFALAVLPTAARLGAGSVVVLLVGVRVVQGLALGAENATVAAYVSETAPRGRRMLYSGISYGGVIAGTALCYLVLAALLAQLGPEGLREGGWRAGFAAGGLLGLTALLIRGWAAESPEFLARARREQGDPPRPVRSSWRAVRRNAAAVFLMTAGLTCGYYLTVTYLPQYTAHTTGTSGAQGTALLIAPILVLLVAMAAMGALADRIGARPVFRGGLLLTMLATIPLYAAISAERLTPWIAATLHLACLAGPLATANVFFASLFPVRVRVVALGLPLTLSIALFGGTFPLVAEALAEAGHIGLVPWIASATAALSLTSTWLIRTPETHEQDEQDAQHGHDGQNRPMSRAGPMSRTSGTDRSSRSGTEAGRTGRSGPGSSCPGRPVRPNRSCATPSTPPVPLAPPAPTWFPAGVRPCRGSGRYGPARQEQEPESDGQQMQPLGNTLATRVAKQGAHRGDGRGEGEREQPSPPAVDAKVACRAARAVRACVRDEQDHRGEQRHMDQCAGGGVPGVDGSALRVDGRCALHRHQHVEDGERSEGDDRSPPGPGKSPLVVPVRAQRREDEQAGAEELDAAEEHAVGLIGGERFTDVRVGLVQTGRDQELQQPVVVRQGGHGQEQEGDGTPPPGARAVRHRAGAVAAGVR</sequence>
<evidence type="ECO:0000256" key="7">
    <source>
        <dbReference type="ARBA" id="ARBA00022989"/>
    </source>
</evidence>
<gene>
    <name evidence="12" type="primary">kgtP_1</name>
    <name evidence="12" type="ORF">DWB77_00620</name>
</gene>
<proteinExistence type="inferred from homology"/>
<feature type="transmembrane region" description="Helical" evidence="10">
    <location>
        <begin position="287"/>
        <end position="307"/>
    </location>
</feature>
<dbReference type="InterPro" id="IPR051084">
    <property type="entry name" value="H+-coupled_symporters"/>
</dbReference>
<evidence type="ECO:0000313" key="12">
    <source>
        <dbReference type="EMBL" id="AYG78512.1"/>
    </source>
</evidence>
<feature type="transmembrane region" description="Helical" evidence="10">
    <location>
        <begin position="92"/>
        <end position="111"/>
    </location>
</feature>
<evidence type="ECO:0000256" key="4">
    <source>
        <dbReference type="ARBA" id="ARBA00022475"/>
    </source>
</evidence>
<dbReference type="PANTHER" id="PTHR43528">
    <property type="entry name" value="ALPHA-KETOGLUTARATE PERMEASE"/>
    <property type="match status" value="1"/>
</dbReference>
<feature type="compositionally biased region" description="Pro residues" evidence="9">
    <location>
        <begin position="498"/>
        <end position="510"/>
    </location>
</feature>
<feature type="transmembrane region" description="Helical" evidence="10">
    <location>
        <begin position="196"/>
        <end position="217"/>
    </location>
</feature>
<accession>A0A387HCM7</accession>
<feature type="region of interest" description="Disordered" evidence="9">
    <location>
        <begin position="430"/>
        <end position="578"/>
    </location>
</feature>
<dbReference type="GO" id="GO:0005886">
    <property type="term" value="C:plasma membrane"/>
    <property type="evidence" value="ECO:0007669"/>
    <property type="project" value="UniProtKB-SubCell"/>
</dbReference>
<feature type="transmembrane region" description="Helical" evidence="10">
    <location>
        <begin position="342"/>
        <end position="366"/>
    </location>
</feature>
<dbReference type="InterPro" id="IPR020846">
    <property type="entry name" value="MFS_dom"/>
</dbReference>
<evidence type="ECO:0000256" key="2">
    <source>
        <dbReference type="ARBA" id="ARBA00008240"/>
    </source>
</evidence>
<keyword evidence="5 10" id="KW-0812">Transmembrane</keyword>
<feature type="compositionally biased region" description="Low complexity" evidence="9">
    <location>
        <begin position="456"/>
        <end position="490"/>
    </location>
</feature>
<dbReference type="EMBL" id="CP032698">
    <property type="protein sequence ID" value="AYG78512.1"/>
    <property type="molecule type" value="Genomic_DNA"/>
</dbReference>
<keyword evidence="13" id="KW-1185">Reference proteome</keyword>
<feature type="transmembrane region" description="Helical" evidence="10">
    <location>
        <begin position="53"/>
        <end position="72"/>
    </location>
</feature>
<dbReference type="PROSITE" id="PS50850">
    <property type="entry name" value="MFS"/>
    <property type="match status" value="1"/>
</dbReference>
<keyword evidence="4" id="KW-1003">Cell membrane</keyword>
<evidence type="ECO:0000313" key="13">
    <source>
        <dbReference type="Proteomes" id="UP000271554"/>
    </source>
</evidence>